<name>A0ACB8EC38_9SAUR</name>
<proteinExistence type="predicted"/>
<evidence type="ECO:0000313" key="1">
    <source>
        <dbReference type="EMBL" id="KAH7989773.1"/>
    </source>
</evidence>
<accession>A0ACB8EC38</accession>
<reference evidence="1" key="1">
    <citation type="submission" date="2021-08" db="EMBL/GenBank/DDBJ databases">
        <title>The first chromosome-level gecko genome reveals the dynamic sex chromosomes of Neotropical dwarf geckos (Sphaerodactylidae: Sphaerodactylus).</title>
        <authorList>
            <person name="Pinto B.J."/>
            <person name="Keating S.E."/>
            <person name="Gamble T."/>
        </authorList>
    </citation>
    <scope>NUCLEOTIDE SEQUENCE</scope>
    <source>
        <strain evidence="1">TG3544</strain>
    </source>
</reference>
<organism evidence="1 2">
    <name type="scientific">Sphaerodactylus townsendi</name>
    <dbReference type="NCBI Taxonomy" id="933632"/>
    <lineage>
        <taxon>Eukaryota</taxon>
        <taxon>Metazoa</taxon>
        <taxon>Chordata</taxon>
        <taxon>Craniata</taxon>
        <taxon>Vertebrata</taxon>
        <taxon>Euteleostomi</taxon>
        <taxon>Lepidosauria</taxon>
        <taxon>Squamata</taxon>
        <taxon>Bifurcata</taxon>
        <taxon>Gekkota</taxon>
        <taxon>Sphaerodactylidae</taxon>
        <taxon>Sphaerodactylus</taxon>
    </lineage>
</organism>
<comment type="caution">
    <text evidence="1">The sequence shown here is derived from an EMBL/GenBank/DDBJ whole genome shotgun (WGS) entry which is preliminary data.</text>
</comment>
<protein>
    <submittedName>
        <fullName evidence="1">Uncharacterized protein</fullName>
    </submittedName>
</protein>
<evidence type="ECO:0000313" key="2">
    <source>
        <dbReference type="Proteomes" id="UP000827872"/>
    </source>
</evidence>
<sequence length="286" mass="31754">MDDSFRIGKGLYLLFLLCLSGVVGVSIRYSLPEEKKSGSLVANVLKDLKLGPGELSARRAQQVSKSNKHYFQLDTRSGNVIVNERIDREALCGKMDSCLLLAEIVLQNPLKIHNIEIQIEDVNDNSPKFSKKEFEMAVPENVPTNTRFPLESAQDTDLGENSIQNYTLSPNGNFGLDMPWQWLLTWAEGAEYPGDLLTCAWISQRGAPVASFVSINSETGNLYVLRSLDYEQLKEFQVTVRASDGGSPPLSSEVVVRVVVLDENDNAPFFLYPLQNSTSPCTDTDI</sequence>
<gene>
    <name evidence="1" type="ORF">K3G42_014367</name>
</gene>
<dbReference type="EMBL" id="CM037627">
    <property type="protein sequence ID" value="KAH7989773.1"/>
    <property type="molecule type" value="Genomic_DNA"/>
</dbReference>
<keyword evidence="2" id="KW-1185">Reference proteome</keyword>
<dbReference type="Proteomes" id="UP000827872">
    <property type="component" value="Linkage Group LG14"/>
</dbReference>